<protein>
    <submittedName>
        <fullName evidence="8">Sigma-70 family RNA polymerase sigma factor</fullName>
    </submittedName>
</protein>
<proteinExistence type="inferred from homology"/>
<keyword evidence="5" id="KW-0804">Transcription</keyword>
<reference evidence="8 9" key="1">
    <citation type="submission" date="2021-10" db="EMBL/GenBank/DDBJ databases">
        <title>Streptomyces sp. strain SMC 277, a novel streptomycete isolated from soil.</title>
        <authorList>
            <person name="Chanama M."/>
        </authorList>
    </citation>
    <scope>NUCLEOTIDE SEQUENCE [LARGE SCALE GENOMIC DNA]</scope>
    <source>
        <strain evidence="8 9">SMC 277</strain>
    </source>
</reference>
<gene>
    <name evidence="8" type="ORF">LG632_25230</name>
</gene>
<dbReference type="NCBIfam" id="TIGR02937">
    <property type="entry name" value="sigma70-ECF"/>
    <property type="match status" value="1"/>
</dbReference>
<keyword evidence="4" id="KW-0238">DNA-binding</keyword>
<dbReference type="Gene3D" id="1.10.1740.10">
    <property type="match status" value="1"/>
</dbReference>
<dbReference type="InterPro" id="IPR013324">
    <property type="entry name" value="RNA_pol_sigma_r3/r4-like"/>
</dbReference>
<evidence type="ECO:0000256" key="3">
    <source>
        <dbReference type="ARBA" id="ARBA00023082"/>
    </source>
</evidence>
<dbReference type="RefSeq" id="WP_226729848.1">
    <property type="nucleotide sequence ID" value="NZ_JAJAUY010000140.1"/>
</dbReference>
<dbReference type="InterPro" id="IPR013249">
    <property type="entry name" value="RNA_pol_sigma70_r4_t2"/>
</dbReference>
<dbReference type="CDD" id="cd06171">
    <property type="entry name" value="Sigma70_r4"/>
    <property type="match status" value="1"/>
</dbReference>
<keyword evidence="3" id="KW-0731">Sigma factor</keyword>
<evidence type="ECO:0000256" key="1">
    <source>
        <dbReference type="ARBA" id="ARBA00010641"/>
    </source>
</evidence>
<comment type="similarity">
    <text evidence="1">Belongs to the sigma-70 factor family. ECF subfamily.</text>
</comment>
<dbReference type="SUPFAM" id="SSF88659">
    <property type="entry name" value="Sigma3 and sigma4 domains of RNA polymerase sigma factors"/>
    <property type="match status" value="1"/>
</dbReference>
<name>A0ABS8BDD8_9ACTN</name>
<evidence type="ECO:0000256" key="2">
    <source>
        <dbReference type="ARBA" id="ARBA00023015"/>
    </source>
</evidence>
<comment type="caution">
    <text evidence="8">The sequence shown here is derived from an EMBL/GenBank/DDBJ whole genome shotgun (WGS) entry which is preliminary data.</text>
</comment>
<sequence length="258" mass="28104">MTGARERTEPAEAGDLELTRLLREAYAAGAADPAVCDVLYRRHRGAALAYARTCCRAPQDAEDLVSEAFLRTFQAVRAGAGPQGPWRAYLLAVVRNTAVQWRAGDRRHLLTPDFESRPSPAGGDPQRLWLADEDRRLVARSFHTLPERWQAVLWHTLVEGGSPHEVAQVLGITPSAVTSLAFRAREGLREAYLRAHVAPATDGTAEDGDRCRHYGALLGAAVRRGGPRSAALVRHLTACRPCTRAYAELLDLNAALAA</sequence>
<dbReference type="InterPro" id="IPR013325">
    <property type="entry name" value="RNA_pol_sigma_r2"/>
</dbReference>
<evidence type="ECO:0000259" key="6">
    <source>
        <dbReference type="Pfam" id="PF04542"/>
    </source>
</evidence>
<dbReference type="SUPFAM" id="SSF88946">
    <property type="entry name" value="Sigma2 domain of RNA polymerase sigma factors"/>
    <property type="match status" value="1"/>
</dbReference>
<keyword evidence="9" id="KW-1185">Reference proteome</keyword>
<dbReference type="InterPro" id="IPR036388">
    <property type="entry name" value="WH-like_DNA-bd_sf"/>
</dbReference>
<dbReference type="InterPro" id="IPR007627">
    <property type="entry name" value="RNA_pol_sigma70_r2"/>
</dbReference>
<dbReference type="PANTHER" id="PTHR43133:SF8">
    <property type="entry name" value="RNA POLYMERASE SIGMA FACTOR HI_1459-RELATED"/>
    <property type="match status" value="1"/>
</dbReference>
<dbReference type="Pfam" id="PF08281">
    <property type="entry name" value="Sigma70_r4_2"/>
    <property type="match status" value="1"/>
</dbReference>
<feature type="domain" description="RNA polymerase sigma-70 region 2" evidence="6">
    <location>
        <begin position="39"/>
        <end position="106"/>
    </location>
</feature>
<dbReference type="InterPro" id="IPR014284">
    <property type="entry name" value="RNA_pol_sigma-70_dom"/>
</dbReference>
<evidence type="ECO:0000256" key="5">
    <source>
        <dbReference type="ARBA" id="ARBA00023163"/>
    </source>
</evidence>
<dbReference type="Proteomes" id="UP001199054">
    <property type="component" value="Unassembled WGS sequence"/>
</dbReference>
<evidence type="ECO:0000256" key="4">
    <source>
        <dbReference type="ARBA" id="ARBA00023125"/>
    </source>
</evidence>
<accession>A0ABS8BDD8</accession>
<feature type="domain" description="RNA polymerase sigma factor 70 region 4 type 2" evidence="7">
    <location>
        <begin position="140"/>
        <end position="186"/>
    </location>
</feature>
<dbReference type="PANTHER" id="PTHR43133">
    <property type="entry name" value="RNA POLYMERASE ECF-TYPE SIGMA FACTO"/>
    <property type="match status" value="1"/>
</dbReference>
<dbReference type="InterPro" id="IPR039425">
    <property type="entry name" value="RNA_pol_sigma-70-like"/>
</dbReference>
<evidence type="ECO:0000259" key="7">
    <source>
        <dbReference type="Pfam" id="PF08281"/>
    </source>
</evidence>
<dbReference type="Gene3D" id="1.10.10.10">
    <property type="entry name" value="Winged helix-like DNA-binding domain superfamily/Winged helix DNA-binding domain"/>
    <property type="match status" value="1"/>
</dbReference>
<evidence type="ECO:0000313" key="9">
    <source>
        <dbReference type="Proteomes" id="UP001199054"/>
    </source>
</evidence>
<dbReference type="EMBL" id="JAJAUY010000140">
    <property type="protein sequence ID" value="MCB5182661.1"/>
    <property type="molecule type" value="Genomic_DNA"/>
</dbReference>
<evidence type="ECO:0000313" key="8">
    <source>
        <dbReference type="EMBL" id="MCB5182661.1"/>
    </source>
</evidence>
<dbReference type="Pfam" id="PF04542">
    <property type="entry name" value="Sigma70_r2"/>
    <property type="match status" value="1"/>
</dbReference>
<keyword evidence="2" id="KW-0805">Transcription regulation</keyword>
<organism evidence="8 9">
    <name type="scientific">Streptomyces antimicrobicus</name>
    <dbReference type="NCBI Taxonomy" id="2883108"/>
    <lineage>
        <taxon>Bacteria</taxon>
        <taxon>Bacillati</taxon>
        <taxon>Actinomycetota</taxon>
        <taxon>Actinomycetes</taxon>
        <taxon>Kitasatosporales</taxon>
        <taxon>Streptomycetaceae</taxon>
        <taxon>Streptomyces</taxon>
    </lineage>
</organism>